<dbReference type="Gene3D" id="1.25.40.20">
    <property type="entry name" value="Ankyrin repeat-containing domain"/>
    <property type="match status" value="1"/>
</dbReference>
<comment type="caution">
    <text evidence="2">The sequence shown here is derived from an EMBL/GenBank/DDBJ whole genome shotgun (WGS) entry which is preliminary data.</text>
</comment>
<gene>
    <name evidence="2" type="ORF">HMPREF0682_0383</name>
</gene>
<dbReference type="RefSeq" id="WP_021798450.1">
    <property type="nucleotide sequence ID" value="NZ_ACVN02000271.1"/>
</dbReference>
<keyword evidence="3" id="KW-1185">Reference proteome</keyword>
<dbReference type="InterPro" id="IPR036770">
    <property type="entry name" value="Ankyrin_rpt-contain_sf"/>
</dbReference>
<dbReference type="EMBL" id="ACVN02000271">
    <property type="protein sequence ID" value="ERK51730.1"/>
    <property type="molecule type" value="Genomic_DNA"/>
</dbReference>
<evidence type="ECO:0000256" key="1">
    <source>
        <dbReference type="PROSITE-ProRule" id="PRU00023"/>
    </source>
</evidence>
<evidence type="ECO:0000313" key="2">
    <source>
        <dbReference type="EMBL" id="ERK51730.1"/>
    </source>
</evidence>
<dbReference type="Pfam" id="PF13606">
    <property type="entry name" value="Ank_3"/>
    <property type="match status" value="1"/>
</dbReference>
<protein>
    <submittedName>
        <fullName evidence="2">Ankyrin repeat protein</fullName>
    </submittedName>
</protein>
<dbReference type="PROSITE" id="PS50088">
    <property type="entry name" value="ANK_REPEAT"/>
    <property type="match status" value="1"/>
</dbReference>
<dbReference type="GeneID" id="95360777"/>
<dbReference type="InterPro" id="IPR002110">
    <property type="entry name" value="Ankyrin_rpt"/>
</dbReference>
<dbReference type="Proteomes" id="UP000017052">
    <property type="component" value="Unassembled WGS sequence"/>
</dbReference>
<dbReference type="SUPFAM" id="SSF48403">
    <property type="entry name" value="Ankyrin repeat"/>
    <property type="match status" value="1"/>
</dbReference>
<reference evidence="2" key="1">
    <citation type="submission" date="2013-08" db="EMBL/GenBank/DDBJ databases">
        <authorList>
            <person name="Durkin A.S."/>
            <person name="Haft D.R."/>
            <person name="McCorrison J."/>
            <person name="Torralba M."/>
            <person name="Gillis M."/>
            <person name="Haft D.H."/>
            <person name="Methe B."/>
            <person name="Sutton G."/>
            <person name="Nelson K.E."/>
        </authorList>
    </citation>
    <scope>NUCLEOTIDE SEQUENCE [LARGE SCALE GENOMIC DNA]</scope>
    <source>
        <strain evidence="2">F0233</strain>
    </source>
</reference>
<proteinExistence type="predicted"/>
<evidence type="ECO:0000313" key="3">
    <source>
        <dbReference type="Proteomes" id="UP000017052"/>
    </source>
</evidence>
<dbReference type="OrthoDB" id="4722540at2"/>
<dbReference type="AlphaFoldDB" id="U2PMF9"/>
<feature type="repeat" description="ANK" evidence="1">
    <location>
        <begin position="39"/>
        <end position="71"/>
    </location>
</feature>
<organism evidence="2 3">
    <name type="scientific">Propionibacterium acidifaciens F0233</name>
    <dbReference type="NCBI Taxonomy" id="553198"/>
    <lineage>
        <taxon>Bacteria</taxon>
        <taxon>Bacillati</taxon>
        <taxon>Actinomycetota</taxon>
        <taxon>Actinomycetes</taxon>
        <taxon>Propionibacteriales</taxon>
        <taxon>Propionibacteriaceae</taxon>
        <taxon>Propionibacterium</taxon>
    </lineage>
</organism>
<name>U2PMF9_9ACTN</name>
<accession>U2PMF9</accession>
<keyword evidence="1" id="KW-0040">ANK repeat</keyword>
<dbReference type="SMART" id="SM00248">
    <property type="entry name" value="ANK"/>
    <property type="match status" value="1"/>
</dbReference>
<sequence>MRKLFRAIRRNEAETVERLVRGKPELVNCVARQPPKKDDGQSPLQVALKSGTMDIAEYLMDMGADVNFIEDAASCCNAWRAPVVHDAINCAVMSSRWSTDDELSGTRVFATKEEADKALAVLERMIDCGADVNARDSYGNSGLWRFCLQAQQILPRYNRTRHREEGSRRFTEELHEDLGRVLTVLRDAGADVSYAPPGPGGAADPGRTVRELHAEGPLSVLLAEVYGP</sequence>
<dbReference type="PROSITE" id="PS50297">
    <property type="entry name" value="ANK_REP_REGION"/>
    <property type="match status" value="1"/>
</dbReference>
<dbReference type="PRINTS" id="PR01415">
    <property type="entry name" value="ANKYRIN"/>
</dbReference>